<dbReference type="EMBL" id="RDRB01000011">
    <property type="protein sequence ID" value="ROT97767.1"/>
    <property type="molecule type" value="Genomic_DNA"/>
</dbReference>
<name>A0A3N2QRC8_9RHOB</name>
<sequence length="314" mass="34305">MASARFCLRGADCAGMLSHWPATIRRRPLDERTWTMAFKTISMVVTDSRHERGLIRAALTLSEDLGAHLDIYCLAIDPTHFEPLPAGTSTMLLEASSAETRDRAREIATWVEDHLPSGTYKIGVEPVVLPQLGLESGLGRMLRYSDLMICRRPYGKGGSPLLVQVLEAALFQRGVPVLVVPPQMDSLPAPRKIMIAWDNSDGAMAAIRQAMPFLTAAELVNVVMVDPPRTAPDRSDPGGGIAQKLARHGVHTEVSIVSQTQARVSDCLLRHAREQGLNLVVMGAYGHSRLREALLGGPTRNMLQDAEIPILMAH</sequence>
<dbReference type="CDD" id="cd00293">
    <property type="entry name" value="USP-like"/>
    <property type="match status" value="1"/>
</dbReference>
<reference evidence="3 4" key="1">
    <citation type="submission" date="2018-10" db="EMBL/GenBank/DDBJ databases">
        <title>Histidinibacterium lentulum gen. nov., sp. nov., a marine bacterium from the culture broth of Picochlorum sp. 122.</title>
        <authorList>
            <person name="Wang G."/>
        </authorList>
    </citation>
    <scope>NUCLEOTIDE SEQUENCE [LARGE SCALE GENOMIC DNA]</scope>
    <source>
        <strain evidence="3 4">B17</strain>
    </source>
</reference>
<evidence type="ECO:0000313" key="4">
    <source>
        <dbReference type="Proteomes" id="UP000268016"/>
    </source>
</evidence>
<evidence type="ECO:0000256" key="1">
    <source>
        <dbReference type="ARBA" id="ARBA00008791"/>
    </source>
</evidence>
<dbReference type="Pfam" id="PF00582">
    <property type="entry name" value="Usp"/>
    <property type="match status" value="1"/>
</dbReference>
<comment type="caution">
    <text evidence="3">The sequence shown here is derived from an EMBL/GenBank/DDBJ whole genome shotgun (WGS) entry which is preliminary data.</text>
</comment>
<comment type="similarity">
    <text evidence="1">Belongs to the universal stress protein A family.</text>
</comment>
<dbReference type="PRINTS" id="PR01438">
    <property type="entry name" value="UNVRSLSTRESS"/>
</dbReference>
<gene>
    <name evidence="3" type="ORF">EAT49_18360</name>
</gene>
<evidence type="ECO:0000313" key="3">
    <source>
        <dbReference type="EMBL" id="ROT97767.1"/>
    </source>
</evidence>
<dbReference type="PANTHER" id="PTHR46268:SF15">
    <property type="entry name" value="UNIVERSAL STRESS PROTEIN HP_0031"/>
    <property type="match status" value="1"/>
</dbReference>
<evidence type="ECO:0000259" key="2">
    <source>
        <dbReference type="Pfam" id="PF00582"/>
    </source>
</evidence>
<dbReference type="InterPro" id="IPR006015">
    <property type="entry name" value="Universal_stress_UspA"/>
</dbReference>
<dbReference type="SUPFAM" id="SSF52402">
    <property type="entry name" value="Adenine nucleotide alpha hydrolases-like"/>
    <property type="match status" value="2"/>
</dbReference>
<dbReference type="PANTHER" id="PTHR46268">
    <property type="entry name" value="STRESS RESPONSE PROTEIN NHAX"/>
    <property type="match status" value="1"/>
</dbReference>
<keyword evidence="4" id="KW-1185">Reference proteome</keyword>
<dbReference type="AlphaFoldDB" id="A0A3N2QRC8"/>
<protein>
    <submittedName>
        <fullName evidence="3">Universal stress protein</fullName>
    </submittedName>
</protein>
<dbReference type="Proteomes" id="UP000268016">
    <property type="component" value="Unassembled WGS sequence"/>
</dbReference>
<organism evidence="3 4">
    <name type="scientific">Histidinibacterium lentulum</name>
    <dbReference type="NCBI Taxonomy" id="2480588"/>
    <lineage>
        <taxon>Bacteria</taxon>
        <taxon>Pseudomonadati</taxon>
        <taxon>Pseudomonadota</taxon>
        <taxon>Alphaproteobacteria</taxon>
        <taxon>Rhodobacterales</taxon>
        <taxon>Paracoccaceae</taxon>
        <taxon>Histidinibacterium</taxon>
    </lineage>
</organism>
<dbReference type="OrthoDB" id="9804721at2"/>
<proteinExistence type="inferred from homology"/>
<accession>A0A3N2QRC8</accession>
<dbReference type="InterPro" id="IPR006016">
    <property type="entry name" value="UspA"/>
</dbReference>
<feature type="domain" description="UspA" evidence="2">
    <location>
        <begin position="191"/>
        <end position="313"/>
    </location>
</feature>
<dbReference type="Gene3D" id="3.40.50.12370">
    <property type="match status" value="1"/>
</dbReference>